<keyword evidence="2" id="KW-1133">Transmembrane helix</keyword>
<evidence type="ECO:0000313" key="4">
    <source>
        <dbReference type="Proteomes" id="UP000177372"/>
    </source>
</evidence>
<feature type="region of interest" description="Disordered" evidence="1">
    <location>
        <begin position="166"/>
        <end position="225"/>
    </location>
</feature>
<evidence type="ECO:0008006" key="5">
    <source>
        <dbReference type="Google" id="ProtNLM"/>
    </source>
</evidence>
<evidence type="ECO:0000256" key="1">
    <source>
        <dbReference type="SAM" id="MobiDB-lite"/>
    </source>
</evidence>
<evidence type="ECO:0000256" key="2">
    <source>
        <dbReference type="SAM" id="Phobius"/>
    </source>
</evidence>
<dbReference type="AlphaFoldDB" id="A0A1F6F160"/>
<keyword evidence="2" id="KW-0812">Transmembrane</keyword>
<comment type="caution">
    <text evidence="3">The sequence shown here is derived from an EMBL/GenBank/DDBJ whole genome shotgun (WGS) entry which is preliminary data.</text>
</comment>
<feature type="compositionally biased region" description="Pro residues" evidence="1">
    <location>
        <begin position="187"/>
        <end position="219"/>
    </location>
</feature>
<organism evidence="3 4">
    <name type="scientific">Candidatus Kaiserbacteria bacterium RIFCSPLOWO2_01_FULL_54_13</name>
    <dbReference type="NCBI Taxonomy" id="1798512"/>
    <lineage>
        <taxon>Bacteria</taxon>
        <taxon>Candidatus Kaiseribacteriota</taxon>
    </lineage>
</organism>
<name>A0A1F6F160_9BACT</name>
<gene>
    <name evidence="3" type="ORF">A3A39_02065</name>
</gene>
<feature type="compositionally biased region" description="Low complexity" evidence="1">
    <location>
        <begin position="166"/>
        <end position="186"/>
    </location>
</feature>
<dbReference type="STRING" id="1798512.A3A39_02065"/>
<keyword evidence="2" id="KW-0472">Membrane</keyword>
<dbReference type="EMBL" id="MFLZ01000022">
    <property type="protein sequence ID" value="OGG79592.1"/>
    <property type="molecule type" value="Genomic_DNA"/>
</dbReference>
<sequence>MPEPQQSASRTPYTVPEEPKASLASNILAIVGFIILIVVVIWGLVHLASISRGWFSSFFGGSDTVIEVSAPESATSGIPFSVSWKYDEPTSGTYALLYRCESGLAFQTPAPSGNIMNGIPCGAAFTVSGEEKRVSVTPFLSGNSALDIPISIIFMPGLPAATSTAQAGATGTRAQGSATVKISPVSAPAPTPSPTTPTTPTPAPLTPPSPTPAPTPAPTSRPSTPADLSVYIISASTDASGQGVVTFDIANVGGTRSGTYYFTAQLPTVSGYTYSSPAQTSLTPGSHVVNTLRFSQGRSGVVSISIATPDANGSNNYASQSVNAPYPYGTYNYLPTGQAGNYSYQAQYSSVSYPYTYPQYPYQTYPYNYQYQTYPSNYNQYPYTSQYPYSQQYPYSAYYPYAY</sequence>
<accession>A0A1F6F160</accession>
<feature type="transmembrane region" description="Helical" evidence="2">
    <location>
        <begin position="23"/>
        <end position="45"/>
    </location>
</feature>
<reference evidence="3 4" key="1">
    <citation type="journal article" date="2016" name="Nat. Commun.">
        <title>Thousands of microbial genomes shed light on interconnected biogeochemical processes in an aquifer system.</title>
        <authorList>
            <person name="Anantharaman K."/>
            <person name="Brown C.T."/>
            <person name="Hug L.A."/>
            <person name="Sharon I."/>
            <person name="Castelle C.J."/>
            <person name="Probst A.J."/>
            <person name="Thomas B.C."/>
            <person name="Singh A."/>
            <person name="Wilkins M.J."/>
            <person name="Karaoz U."/>
            <person name="Brodie E.L."/>
            <person name="Williams K.H."/>
            <person name="Hubbard S.S."/>
            <person name="Banfield J.F."/>
        </authorList>
    </citation>
    <scope>NUCLEOTIDE SEQUENCE [LARGE SCALE GENOMIC DNA]</scope>
</reference>
<proteinExistence type="predicted"/>
<dbReference type="Proteomes" id="UP000177372">
    <property type="component" value="Unassembled WGS sequence"/>
</dbReference>
<protein>
    <recommendedName>
        <fullName evidence="5">CARDB domain-containing protein</fullName>
    </recommendedName>
</protein>
<evidence type="ECO:0000313" key="3">
    <source>
        <dbReference type="EMBL" id="OGG79592.1"/>
    </source>
</evidence>